<feature type="region of interest" description="Disordered" evidence="2">
    <location>
        <begin position="1"/>
        <end position="20"/>
    </location>
</feature>
<reference evidence="4" key="1">
    <citation type="submission" date="2022-01" db="UniProtKB">
        <authorList>
            <consortium name="EnsemblMetazoa"/>
        </authorList>
    </citation>
    <scope>IDENTIFICATION</scope>
</reference>
<evidence type="ECO:0000256" key="2">
    <source>
        <dbReference type="SAM" id="MobiDB-lite"/>
    </source>
</evidence>
<dbReference type="EnsemblMetazoa" id="XM_014389103.2">
    <property type="protein sequence ID" value="XP_014244589.1"/>
    <property type="gene ID" value="LOC106663885"/>
</dbReference>
<name>A0A8I6RIN5_CIMLE</name>
<feature type="domain" description="UBX" evidence="3">
    <location>
        <begin position="315"/>
        <end position="382"/>
    </location>
</feature>
<dbReference type="GO" id="GO:0012506">
    <property type="term" value="C:vesicle membrane"/>
    <property type="evidence" value="ECO:0007669"/>
    <property type="project" value="TreeGrafter"/>
</dbReference>
<evidence type="ECO:0000256" key="1">
    <source>
        <dbReference type="SAM" id="Coils"/>
    </source>
</evidence>
<dbReference type="GO" id="GO:0042593">
    <property type="term" value="P:glucose homeostasis"/>
    <property type="evidence" value="ECO:0007669"/>
    <property type="project" value="TreeGrafter"/>
</dbReference>
<dbReference type="GeneID" id="106663885"/>
<dbReference type="GO" id="GO:0006886">
    <property type="term" value="P:intracellular protein transport"/>
    <property type="evidence" value="ECO:0007669"/>
    <property type="project" value="TreeGrafter"/>
</dbReference>
<evidence type="ECO:0000313" key="5">
    <source>
        <dbReference type="Proteomes" id="UP000494040"/>
    </source>
</evidence>
<dbReference type="GO" id="GO:0005634">
    <property type="term" value="C:nucleus"/>
    <property type="evidence" value="ECO:0007669"/>
    <property type="project" value="TreeGrafter"/>
</dbReference>
<dbReference type="Proteomes" id="UP000494040">
    <property type="component" value="Unassembled WGS sequence"/>
</dbReference>
<protein>
    <recommendedName>
        <fullName evidence="3">UBX domain-containing protein</fullName>
    </recommendedName>
</protein>
<dbReference type="RefSeq" id="XP_014244589.1">
    <property type="nucleotide sequence ID" value="XM_014389103.2"/>
</dbReference>
<dbReference type="SUPFAM" id="SSF54236">
    <property type="entry name" value="Ubiquitin-like"/>
    <property type="match status" value="2"/>
</dbReference>
<dbReference type="InterPro" id="IPR001012">
    <property type="entry name" value="UBX_dom"/>
</dbReference>
<dbReference type="PANTHER" id="PTHR46467">
    <property type="entry name" value="TETHER CONTAINING UBX DOMAIN FOR GLUT4"/>
    <property type="match status" value="1"/>
</dbReference>
<dbReference type="InterPro" id="IPR029071">
    <property type="entry name" value="Ubiquitin-like_domsf"/>
</dbReference>
<organism evidence="4 5">
    <name type="scientific">Cimex lectularius</name>
    <name type="common">Bed bug</name>
    <name type="synonym">Acanthia lectularia</name>
    <dbReference type="NCBI Taxonomy" id="79782"/>
    <lineage>
        <taxon>Eukaryota</taxon>
        <taxon>Metazoa</taxon>
        <taxon>Ecdysozoa</taxon>
        <taxon>Arthropoda</taxon>
        <taxon>Hexapoda</taxon>
        <taxon>Insecta</taxon>
        <taxon>Pterygota</taxon>
        <taxon>Neoptera</taxon>
        <taxon>Paraneoptera</taxon>
        <taxon>Hemiptera</taxon>
        <taxon>Heteroptera</taxon>
        <taxon>Panheteroptera</taxon>
        <taxon>Cimicomorpha</taxon>
        <taxon>Cimicidae</taxon>
        <taxon>Cimex</taxon>
    </lineage>
</organism>
<feature type="coiled-coil region" evidence="1">
    <location>
        <begin position="277"/>
        <end position="314"/>
    </location>
</feature>
<dbReference type="AlphaFoldDB" id="A0A8I6RIN5"/>
<dbReference type="Pfam" id="PF00789">
    <property type="entry name" value="UBX"/>
    <property type="match status" value="1"/>
</dbReference>
<evidence type="ECO:0000259" key="3">
    <source>
        <dbReference type="Pfam" id="PF00789"/>
    </source>
</evidence>
<accession>A0A8I6RIN5</accession>
<dbReference type="PANTHER" id="PTHR46467:SF1">
    <property type="entry name" value="TETHER CONTAINING UBX DOMAIN FOR GLUT4"/>
    <property type="match status" value="1"/>
</dbReference>
<dbReference type="OrthoDB" id="440781at2759"/>
<dbReference type="Gene3D" id="3.10.20.90">
    <property type="entry name" value="Phosphatidylinositol 3-kinase Catalytic Subunit, Chain A, domain 1"/>
    <property type="match status" value="2"/>
</dbReference>
<keyword evidence="1" id="KW-0175">Coiled coil</keyword>
<sequence length="482" mass="55733">MDDNDNEDRRQSEKKLKASHSRERGSTIIYIYTINVEVPSGLKIQVKYREDMFIRDLLHQICHRISLDPNDHFLTFHNRELSVDMSCKEAGLFPNGTLKLFKGRKSRSENVDIHVSIQVKDVRFASVFCSLDNLWHIVTRLCAKDTFDKTMVPIVIFMKQEFIGKKVMKTVTLRDLGITRGTCFLRFLQLKQEDLDQRKMKDDNVSQGTLESLELIASGPATDVGARTVQFSPYVEAKASSVMCIGGRSAVLFDQPQALDIQEALHDEFFDTTIEEVQFMFHEVKKSSEELVNLEEEEKQVREHLEKIKQKKAYQDETVIRIYFPNGQVLQAMFAPEETIEDVKIYIKTFLQYEHEFQLFLKQTKAEPLSLNLRLDELGLVPIGKLYFDHSGEAMEQYFAADLIPRIGTYENAAEAALSVRGQSLMKFINYTPTYESSFVDKVIDFILLVINWFTKSDQMHVAKRNPIAPKWLKTELRAEII</sequence>
<proteinExistence type="predicted"/>
<feature type="compositionally biased region" description="Basic and acidic residues" evidence="2">
    <location>
        <begin position="7"/>
        <end position="20"/>
    </location>
</feature>
<evidence type="ECO:0000313" key="4">
    <source>
        <dbReference type="EnsemblMetazoa" id="XP_014244589.1"/>
    </source>
</evidence>
<keyword evidence="5" id="KW-1185">Reference proteome</keyword>
<dbReference type="GO" id="GO:0005737">
    <property type="term" value="C:cytoplasm"/>
    <property type="evidence" value="ECO:0007669"/>
    <property type="project" value="TreeGrafter"/>
</dbReference>